<accession>A0ABV8U962</accession>
<gene>
    <name evidence="1" type="ORF">ACFO5Q_04875</name>
</gene>
<dbReference type="RefSeq" id="WP_068149877.1">
    <property type="nucleotide sequence ID" value="NZ_JBHSCR010000003.1"/>
</dbReference>
<sequence length="77" mass="8132">MLRVARVVTTLLGGNQDHPENGISLKISVGLKISTSSKNSVGLKISVGLTGKRKSWPQVQDPGGQLHSVTMAIPTLQ</sequence>
<dbReference type="EMBL" id="JBHSCR010000003">
    <property type="protein sequence ID" value="MFC4347170.1"/>
    <property type="molecule type" value="Genomic_DNA"/>
</dbReference>
<organism evidence="1 2">
    <name type="scientific">Kordiimonas lipolytica</name>
    <dbReference type="NCBI Taxonomy" id="1662421"/>
    <lineage>
        <taxon>Bacteria</taxon>
        <taxon>Pseudomonadati</taxon>
        <taxon>Pseudomonadota</taxon>
        <taxon>Alphaproteobacteria</taxon>
        <taxon>Kordiimonadales</taxon>
        <taxon>Kordiimonadaceae</taxon>
        <taxon>Kordiimonas</taxon>
    </lineage>
</organism>
<keyword evidence="2" id="KW-1185">Reference proteome</keyword>
<dbReference type="Proteomes" id="UP001595776">
    <property type="component" value="Unassembled WGS sequence"/>
</dbReference>
<evidence type="ECO:0000313" key="2">
    <source>
        <dbReference type="Proteomes" id="UP001595776"/>
    </source>
</evidence>
<proteinExistence type="predicted"/>
<protein>
    <submittedName>
        <fullName evidence="1">Uncharacterized protein</fullName>
    </submittedName>
</protein>
<comment type="caution">
    <text evidence="1">The sequence shown here is derived from an EMBL/GenBank/DDBJ whole genome shotgun (WGS) entry which is preliminary data.</text>
</comment>
<name>A0ABV8U962_9PROT</name>
<evidence type="ECO:0000313" key="1">
    <source>
        <dbReference type="EMBL" id="MFC4347170.1"/>
    </source>
</evidence>
<reference evidence="2" key="1">
    <citation type="journal article" date="2019" name="Int. J. Syst. Evol. Microbiol.">
        <title>The Global Catalogue of Microorganisms (GCM) 10K type strain sequencing project: providing services to taxonomists for standard genome sequencing and annotation.</title>
        <authorList>
            <consortium name="The Broad Institute Genomics Platform"/>
            <consortium name="The Broad Institute Genome Sequencing Center for Infectious Disease"/>
            <person name="Wu L."/>
            <person name="Ma J."/>
        </authorList>
    </citation>
    <scope>NUCLEOTIDE SEQUENCE [LARGE SCALE GENOMIC DNA]</scope>
    <source>
        <strain evidence="2">CGMCC 1.15304</strain>
    </source>
</reference>